<evidence type="ECO:0000313" key="2">
    <source>
        <dbReference type="EMBL" id="MBB5489410.1"/>
    </source>
</evidence>
<dbReference type="Gene3D" id="2.130.10.10">
    <property type="entry name" value="YVTN repeat-like/Quinoprotein amine dehydrogenase"/>
    <property type="match status" value="1"/>
</dbReference>
<evidence type="ECO:0008006" key="4">
    <source>
        <dbReference type="Google" id="ProtNLM"/>
    </source>
</evidence>
<evidence type="ECO:0000256" key="1">
    <source>
        <dbReference type="SAM" id="Phobius"/>
    </source>
</evidence>
<dbReference type="SUPFAM" id="SSF50998">
    <property type="entry name" value="Quinoprotein alcohol dehydrogenase-like"/>
    <property type="match status" value="1"/>
</dbReference>
<dbReference type="AlphaFoldDB" id="A0A840VY62"/>
<comment type="caution">
    <text evidence="2">The sequence shown here is derived from an EMBL/GenBank/DDBJ whole genome shotgun (WGS) entry which is preliminary data.</text>
</comment>
<feature type="transmembrane region" description="Helical" evidence="1">
    <location>
        <begin position="87"/>
        <end position="105"/>
    </location>
</feature>
<feature type="transmembrane region" description="Helical" evidence="1">
    <location>
        <begin position="12"/>
        <end position="33"/>
    </location>
</feature>
<feature type="transmembrane region" description="Helical" evidence="1">
    <location>
        <begin position="125"/>
        <end position="144"/>
    </location>
</feature>
<dbReference type="RefSeq" id="WP_184361487.1">
    <property type="nucleotide sequence ID" value="NZ_BAAAKM010000010.1"/>
</dbReference>
<evidence type="ECO:0000313" key="3">
    <source>
        <dbReference type="Proteomes" id="UP000579647"/>
    </source>
</evidence>
<reference evidence="2 3" key="1">
    <citation type="submission" date="2020-08" db="EMBL/GenBank/DDBJ databases">
        <title>Sequencing the genomes of 1000 actinobacteria strains.</title>
        <authorList>
            <person name="Klenk H.-P."/>
        </authorList>
    </citation>
    <scope>NUCLEOTIDE SEQUENCE [LARGE SCALE GENOMIC DNA]</scope>
    <source>
        <strain evidence="2 3">DSM 44598</strain>
    </source>
</reference>
<name>A0A840VY62_9ACTN</name>
<proteinExistence type="predicted"/>
<feature type="transmembrane region" description="Helical" evidence="1">
    <location>
        <begin position="156"/>
        <end position="180"/>
    </location>
</feature>
<feature type="transmembrane region" description="Helical" evidence="1">
    <location>
        <begin position="45"/>
        <end position="66"/>
    </location>
</feature>
<dbReference type="EMBL" id="JACHDO010000001">
    <property type="protein sequence ID" value="MBB5489410.1"/>
    <property type="molecule type" value="Genomic_DNA"/>
</dbReference>
<protein>
    <recommendedName>
        <fullName evidence="4">Pyrrolo-quinoline quinone</fullName>
    </recommendedName>
</protein>
<keyword evidence="1" id="KW-0812">Transmembrane</keyword>
<dbReference type="InterPro" id="IPR011047">
    <property type="entry name" value="Quinoprotein_ADH-like_sf"/>
</dbReference>
<keyword evidence="1" id="KW-1133">Transmembrane helix</keyword>
<keyword evidence="1" id="KW-0472">Membrane</keyword>
<dbReference type="Proteomes" id="UP000579647">
    <property type="component" value="Unassembled WGS sequence"/>
</dbReference>
<accession>A0A840VY62</accession>
<gene>
    <name evidence="2" type="ORF">HNR07_000547</name>
</gene>
<keyword evidence="3" id="KW-1185">Reference proteome</keyword>
<organism evidence="2 3">
    <name type="scientific">Nocardiopsis metallicus</name>
    <dbReference type="NCBI Taxonomy" id="179819"/>
    <lineage>
        <taxon>Bacteria</taxon>
        <taxon>Bacillati</taxon>
        <taxon>Actinomycetota</taxon>
        <taxon>Actinomycetes</taxon>
        <taxon>Streptosporangiales</taxon>
        <taxon>Nocardiopsidaceae</taxon>
        <taxon>Nocardiopsis</taxon>
    </lineage>
</organism>
<dbReference type="InterPro" id="IPR015943">
    <property type="entry name" value="WD40/YVTN_repeat-like_dom_sf"/>
</dbReference>
<sequence length="584" mass="60798">MTQKRAGNARTVLSWAGAGLVAGSLVTAAMAAWTGWGSLWDESRAWWLFPVAAAVVVLYRGLTRLLGPDPERMSGIGASGGVHRGRLLSLGPFVLIGLVLIWSTLPTGAAEALTKPGEEFRASQTAVRQWLTTCGLTLGFLFLLPSGAARARPRALPLTGLGAGALAVLLPGALVGPVLFPYERHTVAERTGEAAPVPAAVTRQGWAWVPPAGTGITEVVAGTHGPLVLLADGAVALDGRTGEELWTYRLPHPGVGPGYARQWNNGERVWADGELVYVEHPDDITPEGPRVVALDARTGAVVEGDHPGLAQVRADTEQWRAEASVAWSQVVGDGPGCHQAPSRPFGDLMIGVLACAERAGDFAGYSGLAWAQDGPIDFALVAVDPAAERELWRREWSARDGGRVRWFEALAGSGDPVAVLEPGPGLAPVGLDPATGEEVLDFPEGLLPWEGGPFGPVRLQADTSGLVVVVETDEETTRLQRSTPEGETVAAAVLDEVPFADTVPRRAAVLDGMVLLPVGSGHERGRPARVLAVPLPGAGGGGGEEAEEADLGTYPLIDVLAVPGAAVVVVGDQYGPTGLRGLLP</sequence>